<protein>
    <submittedName>
        <fullName evidence="9">MFS aflatoxin efflux pump</fullName>
    </submittedName>
</protein>
<evidence type="ECO:0000256" key="7">
    <source>
        <dbReference type="SAM" id="Phobius"/>
    </source>
</evidence>
<evidence type="ECO:0000313" key="9">
    <source>
        <dbReference type="EMBL" id="KAK3327477.1"/>
    </source>
</evidence>
<feature type="compositionally biased region" description="Basic and acidic residues" evidence="6">
    <location>
        <begin position="35"/>
        <end position="47"/>
    </location>
</feature>
<feature type="transmembrane region" description="Helical" evidence="7">
    <location>
        <begin position="293"/>
        <end position="313"/>
    </location>
</feature>
<dbReference type="SUPFAM" id="SSF103473">
    <property type="entry name" value="MFS general substrate transporter"/>
    <property type="match status" value="1"/>
</dbReference>
<dbReference type="GO" id="GO:0005886">
    <property type="term" value="C:plasma membrane"/>
    <property type="evidence" value="ECO:0007669"/>
    <property type="project" value="TreeGrafter"/>
</dbReference>
<feature type="transmembrane region" description="Helical" evidence="7">
    <location>
        <begin position="194"/>
        <end position="217"/>
    </location>
</feature>
<keyword evidence="5 7" id="KW-0472">Membrane</keyword>
<feature type="transmembrane region" description="Helical" evidence="7">
    <location>
        <begin position="158"/>
        <end position="182"/>
    </location>
</feature>
<feature type="transmembrane region" description="Helical" evidence="7">
    <location>
        <begin position="262"/>
        <end position="281"/>
    </location>
</feature>
<dbReference type="PANTHER" id="PTHR23501:SF153">
    <property type="entry name" value="AFLATOXIN EFFLUX PUMP, PUTATIVE-RELATED"/>
    <property type="match status" value="1"/>
</dbReference>
<dbReference type="PROSITE" id="PS50850">
    <property type="entry name" value="MFS"/>
    <property type="match status" value="1"/>
</dbReference>
<accession>A0AAE0IMG4</accession>
<dbReference type="PANTHER" id="PTHR23501">
    <property type="entry name" value="MAJOR FACILITATOR SUPERFAMILY"/>
    <property type="match status" value="1"/>
</dbReference>
<dbReference type="InterPro" id="IPR011701">
    <property type="entry name" value="MFS"/>
</dbReference>
<dbReference type="Pfam" id="PF07690">
    <property type="entry name" value="MFS_1"/>
    <property type="match status" value="1"/>
</dbReference>
<comment type="subcellular location">
    <subcellularLocation>
        <location evidence="1">Membrane</location>
        <topology evidence="1">Multi-pass membrane protein</topology>
    </subcellularLocation>
</comment>
<dbReference type="AlphaFoldDB" id="A0AAE0IMG4"/>
<comment type="caution">
    <text evidence="9">The sequence shown here is derived from an EMBL/GenBank/DDBJ whole genome shotgun (WGS) entry which is preliminary data.</text>
</comment>
<feature type="transmembrane region" description="Helical" evidence="7">
    <location>
        <begin position="133"/>
        <end position="152"/>
    </location>
</feature>
<keyword evidence="10" id="KW-1185">Reference proteome</keyword>
<feature type="transmembrane region" description="Helical" evidence="7">
    <location>
        <begin position="531"/>
        <end position="551"/>
    </location>
</feature>
<dbReference type="EMBL" id="JAUEPO010000003">
    <property type="protein sequence ID" value="KAK3327477.1"/>
    <property type="molecule type" value="Genomic_DNA"/>
</dbReference>
<dbReference type="InterPro" id="IPR036259">
    <property type="entry name" value="MFS_trans_sf"/>
</dbReference>
<evidence type="ECO:0000256" key="1">
    <source>
        <dbReference type="ARBA" id="ARBA00004141"/>
    </source>
</evidence>
<evidence type="ECO:0000256" key="5">
    <source>
        <dbReference type="ARBA" id="ARBA00023136"/>
    </source>
</evidence>
<feature type="transmembrane region" description="Helical" evidence="7">
    <location>
        <begin position="367"/>
        <end position="389"/>
    </location>
</feature>
<feature type="transmembrane region" description="Helical" evidence="7">
    <location>
        <begin position="461"/>
        <end position="481"/>
    </location>
</feature>
<evidence type="ECO:0000256" key="3">
    <source>
        <dbReference type="ARBA" id="ARBA00022692"/>
    </source>
</evidence>
<dbReference type="FunFam" id="1.20.1720.10:FF:000012">
    <property type="entry name" value="MFS toxin efflux pump (AflT)"/>
    <property type="match status" value="1"/>
</dbReference>
<reference evidence="9" key="2">
    <citation type="submission" date="2023-06" db="EMBL/GenBank/DDBJ databases">
        <authorList>
            <consortium name="Lawrence Berkeley National Laboratory"/>
            <person name="Haridas S."/>
            <person name="Hensen N."/>
            <person name="Bonometti L."/>
            <person name="Westerberg I."/>
            <person name="Brannstrom I.O."/>
            <person name="Guillou S."/>
            <person name="Cros-Aarteil S."/>
            <person name="Calhoun S."/>
            <person name="Kuo A."/>
            <person name="Mondo S."/>
            <person name="Pangilinan J."/>
            <person name="Riley R."/>
            <person name="Labutti K."/>
            <person name="Andreopoulos B."/>
            <person name="Lipzen A."/>
            <person name="Chen C."/>
            <person name="Yanf M."/>
            <person name="Daum C."/>
            <person name="Ng V."/>
            <person name="Clum A."/>
            <person name="Steindorff A."/>
            <person name="Ohm R."/>
            <person name="Martin F."/>
            <person name="Silar P."/>
            <person name="Natvig D."/>
            <person name="Lalanne C."/>
            <person name="Gautier V."/>
            <person name="Ament-Velasquez S.L."/>
            <person name="Kruys A."/>
            <person name="Hutchinson M.I."/>
            <person name="Powell A.J."/>
            <person name="Barry K."/>
            <person name="Miller A.N."/>
            <person name="Grigoriev I.V."/>
            <person name="Debuchy R."/>
            <person name="Gladieux P."/>
            <person name="Thoren M.H."/>
            <person name="Johannesson H."/>
        </authorList>
    </citation>
    <scope>NUCLEOTIDE SEQUENCE</scope>
    <source>
        <strain evidence="9">SMH4131-1</strain>
    </source>
</reference>
<feature type="compositionally biased region" description="Basic and acidic residues" evidence="6">
    <location>
        <begin position="1"/>
        <end position="11"/>
    </location>
</feature>
<gene>
    <name evidence="9" type="ORF">B0T19DRAFT_441455</name>
</gene>
<feature type="compositionally biased region" description="Basic and acidic residues" evidence="6">
    <location>
        <begin position="556"/>
        <end position="567"/>
    </location>
</feature>
<evidence type="ECO:0000256" key="6">
    <source>
        <dbReference type="SAM" id="MobiDB-lite"/>
    </source>
</evidence>
<sequence>MVFGKKAKDGAAAHNATNDATPAEPAAVDVSAKSPEPEPEPKPEVLERSTTTATEDIVYPSGVRLALLMVSVFSSMFLVALDRLIISTAIPQITDEFHSVTDIGWYGSAYLLTNCAFQLMYGKLYTFFSIKVVFLGAILLFEVGSALCGAAPNSVAFIVGRAIAGLGSAGIMSGVIVIIVYAVPLHKRPLYQGLFGAVFGVSSVIGPLLGGAFTSHITWRWCFYINLPFGAAAIALIAIILKIPDRDTTKLPLKNKILQLDLFGTSALLPGTICLLLALQWGGFTYAWNNGRIIALLVLAGVLLIAFVVVQIVKPDTATIESHIIKQRSIAAGVWATVCIGSSMMIFVYFIPVWFQAINGISAIDSGIRMLPMVLPLVFSSIITGASIARIGYYTPFMIVGNCIMIVGAALLTLLQVDTDQPKWIGYQVVYGFGLGMTFQAPNLAAQTVLSTKDVPIGSSLMFFSQLLGGAIFISVGQNLLNSNLLSRLSGLPGFNPEVLSNNGATSLITQLPEGIRATVLYEYNEALRRVFQLGLIMACLAFLGTLAMEWRSVKERKPKDKAEEGTAKPASELEVDDKVRETDLEDSGVSDNTVDEKKPVEVTKAAATKDEIVATNASNSKA</sequence>
<feature type="region of interest" description="Disordered" evidence="6">
    <location>
        <begin position="1"/>
        <end position="49"/>
    </location>
</feature>
<dbReference type="Gene3D" id="1.20.1250.20">
    <property type="entry name" value="MFS general substrate transporter like domains"/>
    <property type="match status" value="2"/>
</dbReference>
<name>A0AAE0IMG4_9PEZI</name>
<proteinExistence type="predicted"/>
<keyword evidence="2" id="KW-0813">Transport</keyword>
<dbReference type="GO" id="GO:0022857">
    <property type="term" value="F:transmembrane transporter activity"/>
    <property type="evidence" value="ECO:0007669"/>
    <property type="project" value="InterPro"/>
</dbReference>
<feature type="transmembrane region" description="Helical" evidence="7">
    <location>
        <begin position="396"/>
        <end position="417"/>
    </location>
</feature>
<feature type="region of interest" description="Disordered" evidence="6">
    <location>
        <begin position="556"/>
        <end position="603"/>
    </location>
</feature>
<dbReference type="InterPro" id="IPR020846">
    <property type="entry name" value="MFS_dom"/>
</dbReference>
<dbReference type="FunFam" id="1.20.1250.20:FF:000196">
    <property type="entry name" value="MFS toxin efflux pump (AflT)"/>
    <property type="match status" value="1"/>
</dbReference>
<evidence type="ECO:0000256" key="4">
    <source>
        <dbReference type="ARBA" id="ARBA00022989"/>
    </source>
</evidence>
<evidence type="ECO:0000259" key="8">
    <source>
        <dbReference type="PROSITE" id="PS50850"/>
    </source>
</evidence>
<organism evidence="9 10">
    <name type="scientific">Cercophora scortea</name>
    <dbReference type="NCBI Taxonomy" id="314031"/>
    <lineage>
        <taxon>Eukaryota</taxon>
        <taxon>Fungi</taxon>
        <taxon>Dikarya</taxon>
        <taxon>Ascomycota</taxon>
        <taxon>Pezizomycotina</taxon>
        <taxon>Sordariomycetes</taxon>
        <taxon>Sordariomycetidae</taxon>
        <taxon>Sordariales</taxon>
        <taxon>Lasiosphaeriaceae</taxon>
        <taxon>Cercophora</taxon>
    </lineage>
</organism>
<evidence type="ECO:0000256" key="2">
    <source>
        <dbReference type="ARBA" id="ARBA00022448"/>
    </source>
</evidence>
<feature type="transmembrane region" description="Helical" evidence="7">
    <location>
        <begin position="334"/>
        <end position="355"/>
    </location>
</feature>
<keyword evidence="3 7" id="KW-0812">Transmembrane</keyword>
<dbReference type="Proteomes" id="UP001286456">
    <property type="component" value="Unassembled WGS sequence"/>
</dbReference>
<keyword evidence="4 7" id="KW-1133">Transmembrane helix</keyword>
<feature type="transmembrane region" description="Helical" evidence="7">
    <location>
        <begin position="429"/>
        <end position="449"/>
    </location>
</feature>
<feature type="transmembrane region" description="Helical" evidence="7">
    <location>
        <begin position="223"/>
        <end position="241"/>
    </location>
</feature>
<evidence type="ECO:0000313" key="10">
    <source>
        <dbReference type="Proteomes" id="UP001286456"/>
    </source>
</evidence>
<feature type="domain" description="Major facilitator superfamily (MFS) profile" evidence="8">
    <location>
        <begin position="68"/>
        <end position="557"/>
    </location>
</feature>
<reference evidence="9" key="1">
    <citation type="journal article" date="2023" name="Mol. Phylogenet. Evol.">
        <title>Genome-scale phylogeny and comparative genomics of the fungal order Sordariales.</title>
        <authorList>
            <person name="Hensen N."/>
            <person name="Bonometti L."/>
            <person name="Westerberg I."/>
            <person name="Brannstrom I.O."/>
            <person name="Guillou S."/>
            <person name="Cros-Aarteil S."/>
            <person name="Calhoun S."/>
            <person name="Haridas S."/>
            <person name="Kuo A."/>
            <person name="Mondo S."/>
            <person name="Pangilinan J."/>
            <person name="Riley R."/>
            <person name="LaButti K."/>
            <person name="Andreopoulos B."/>
            <person name="Lipzen A."/>
            <person name="Chen C."/>
            <person name="Yan M."/>
            <person name="Daum C."/>
            <person name="Ng V."/>
            <person name="Clum A."/>
            <person name="Steindorff A."/>
            <person name="Ohm R.A."/>
            <person name="Martin F."/>
            <person name="Silar P."/>
            <person name="Natvig D.O."/>
            <person name="Lalanne C."/>
            <person name="Gautier V."/>
            <person name="Ament-Velasquez S.L."/>
            <person name="Kruys A."/>
            <person name="Hutchinson M.I."/>
            <person name="Powell A.J."/>
            <person name="Barry K."/>
            <person name="Miller A.N."/>
            <person name="Grigoriev I.V."/>
            <person name="Debuchy R."/>
            <person name="Gladieux P."/>
            <person name="Hiltunen Thoren M."/>
            <person name="Johannesson H."/>
        </authorList>
    </citation>
    <scope>NUCLEOTIDE SEQUENCE</scope>
    <source>
        <strain evidence="9">SMH4131-1</strain>
    </source>
</reference>
<dbReference type="CDD" id="cd17502">
    <property type="entry name" value="MFS_Azr1_MDR_like"/>
    <property type="match status" value="1"/>
</dbReference>